<dbReference type="EMBL" id="ML994622">
    <property type="protein sequence ID" value="KAF2188771.1"/>
    <property type="molecule type" value="Genomic_DNA"/>
</dbReference>
<proteinExistence type="predicted"/>
<protein>
    <submittedName>
        <fullName evidence="2">Uncharacterized protein</fullName>
    </submittedName>
</protein>
<name>A0A6A6EA88_9PEZI</name>
<gene>
    <name evidence="2" type="ORF">K469DRAFT_684088</name>
</gene>
<evidence type="ECO:0000256" key="1">
    <source>
        <dbReference type="SAM" id="MobiDB-lite"/>
    </source>
</evidence>
<feature type="compositionally biased region" description="Low complexity" evidence="1">
    <location>
        <begin position="1"/>
        <end position="20"/>
    </location>
</feature>
<evidence type="ECO:0000313" key="2">
    <source>
        <dbReference type="EMBL" id="KAF2188771.1"/>
    </source>
</evidence>
<feature type="region of interest" description="Disordered" evidence="1">
    <location>
        <begin position="76"/>
        <end position="108"/>
    </location>
</feature>
<sequence>MSGDQSNTSASNASNQAGQGTSSTAANGNTDHGNGRAQGNQNVPLDESPSVPVNALRLGPSSRAIVAALARFNDYSEGETGSAARAEGSTPNSQHFQSNGQQGSDGTMLSTTLRTVKVLVEGYWRTGFISALGISSSEKRVHVKERARYGRWNCGAAPCSS</sequence>
<dbReference type="AlphaFoldDB" id="A0A6A6EA88"/>
<feature type="region of interest" description="Disordered" evidence="1">
    <location>
        <begin position="1"/>
        <end position="57"/>
    </location>
</feature>
<reference evidence="2" key="1">
    <citation type="journal article" date="2020" name="Stud. Mycol.">
        <title>101 Dothideomycetes genomes: a test case for predicting lifestyles and emergence of pathogens.</title>
        <authorList>
            <person name="Haridas S."/>
            <person name="Albert R."/>
            <person name="Binder M."/>
            <person name="Bloem J."/>
            <person name="Labutti K."/>
            <person name="Salamov A."/>
            <person name="Andreopoulos B."/>
            <person name="Baker S."/>
            <person name="Barry K."/>
            <person name="Bills G."/>
            <person name="Bluhm B."/>
            <person name="Cannon C."/>
            <person name="Castanera R."/>
            <person name="Culley D."/>
            <person name="Daum C."/>
            <person name="Ezra D."/>
            <person name="Gonzalez J."/>
            <person name="Henrissat B."/>
            <person name="Kuo A."/>
            <person name="Liang C."/>
            <person name="Lipzen A."/>
            <person name="Lutzoni F."/>
            <person name="Magnuson J."/>
            <person name="Mondo S."/>
            <person name="Nolan M."/>
            <person name="Ohm R."/>
            <person name="Pangilinan J."/>
            <person name="Park H.-J."/>
            <person name="Ramirez L."/>
            <person name="Alfaro M."/>
            <person name="Sun H."/>
            <person name="Tritt A."/>
            <person name="Yoshinaga Y."/>
            <person name="Zwiers L.-H."/>
            <person name="Turgeon B."/>
            <person name="Goodwin S."/>
            <person name="Spatafora J."/>
            <person name="Crous P."/>
            <person name="Grigoriev I."/>
        </authorList>
    </citation>
    <scope>NUCLEOTIDE SEQUENCE</scope>
    <source>
        <strain evidence="2">CBS 207.26</strain>
    </source>
</reference>
<feature type="compositionally biased region" description="Polar residues" evidence="1">
    <location>
        <begin position="21"/>
        <end position="43"/>
    </location>
</feature>
<organism evidence="2 3">
    <name type="scientific">Zopfia rhizophila CBS 207.26</name>
    <dbReference type="NCBI Taxonomy" id="1314779"/>
    <lineage>
        <taxon>Eukaryota</taxon>
        <taxon>Fungi</taxon>
        <taxon>Dikarya</taxon>
        <taxon>Ascomycota</taxon>
        <taxon>Pezizomycotina</taxon>
        <taxon>Dothideomycetes</taxon>
        <taxon>Dothideomycetes incertae sedis</taxon>
        <taxon>Zopfiaceae</taxon>
        <taxon>Zopfia</taxon>
    </lineage>
</organism>
<evidence type="ECO:0000313" key="3">
    <source>
        <dbReference type="Proteomes" id="UP000800200"/>
    </source>
</evidence>
<feature type="compositionally biased region" description="Polar residues" evidence="1">
    <location>
        <begin position="89"/>
        <end position="108"/>
    </location>
</feature>
<accession>A0A6A6EA88</accession>
<dbReference type="Proteomes" id="UP000800200">
    <property type="component" value="Unassembled WGS sequence"/>
</dbReference>
<keyword evidence="3" id="KW-1185">Reference proteome</keyword>